<dbReference type="CDD" id="cd13934">
    <property type="entry name" value="RNase_H_Dikarya_like"/>
    <property type="match status" value="1"/>
</dbReference>
<dbReference type="GO" id="GO:0004523">
    <property type="term" value="F:RNA-DNA hybrid ribonuclease activity"/>
    <property type="evidence" value="ECO:0007669"/>
    <property type="project" value="UniProtKB-EC"/>
</dbReference>
<dbReference type="AlphaFoldDB" id="A0A178C172"/>
<comment type="catalytic activity">
    <reaction evidence="1">
        <text>Endonucleolytic cleavage to 5'-phosphomonoester.</text>
        <dbReference type="EC" id="3.1.26.4"/>
    </reaction>
</comment>
<dbReference type="InterPro" id="IPR012337">
    <property type="entry name" value="RNaseH-like_sf"/>
</dbReference>
<dbReference type="SUPFAM" id="SSF53098">
    <property type="entry name" value="Ribonuclease H-like"/>
    <property type="match status" value="1"/>
</dbReference>
<protein>
    <recommendedName>
        <fullName evidence="3">ribonuclease H</fullName>
        <ecNumber evidence="3">3.1.26.4</ecNumber>
    </recommendedName>
</protein>
<evidence type="ECO:0000256" key="7">
    <source>
        <dbReference type="ARBA" id="ARBA00022801"/>
    </source>
</evidence>
<dbReference type="EMBL" id="LVCJ01000130">
    <property type="protein sequence ID" value="OAL23214.1"/>
    <property type="molecule type" value="Genomic_DNA"/>
</dbReference>
<keyword evidence="6" id="KW-0255">Endonuclease</keyword>
<evidence type="ECO:0000259" key="8">
    <source>
        <dbReference type="PROSITE" id="PS50879"/>
    </source>
</evidence>
<dbReference type="GeneID" id="34594412"/>
<proteinExistence type="inferred from homology"/>
<dbReference type="InterPro" id="IPR002156">
    <property type="entry name" value="RNaseH_domain"/>
</dbReference>
<reference evidence="9 10" key="1">
    <citation type="submission" date="2016-03" db="EMBL/GenBank/DDBJ databases">
        <title>The draft genome sequence of Fonsecaea nubica causative agent of cutaneous subcutaneous infection in human host.</title>
        <authorList>
            <person name="Costa F."/>
            <person name="Sybren D.H."/>
            <person name="Raittz R.T."/>
            <person name="Weiss V.A."/>
            <person name="Leao A.C."/>
            <person name="Gomes R."/>
            <person name="De Souza E.M."/>
            <person name="Pedrosa F.O."/>
            <person name="Steffens M.B."/>
            <person name="Bombassaro A."/>
            <person name="Tadra-Sfeir M.Z."/>
            <person name="Moreno L.F."/>
            <person name="Najafzadeh M.J."/>
            <person name="Felipe M.S."/>
            <person name="Teixeira M."/>
            <person name="Sun J."/>
            <person name="Xi L."/>
            <person name="Castro M.A."/>
            <person name="Vicente V.A."/>
        </authorList>
    </citation>
    <scope>NUCLEOTIDE SEQUENCE [LARGE SCALE GENOMIC DNA]</scope>
    <source>
        <strain evidence="9 10">CBS 269.64</strain>
    </source>
</reference>
<keyword evidence="4" id="KW-0540">Nuclease</keyword>
<sequence>METDRPRRNFNPRKTKRYGRQTFDPDFLVKYSPKWKYARLYNFPYPGAHWQPRMRTMVVAVDGGSRGNNRNDPKSRAAYGVYFGPNCPRNMLGRLPPSVPQTSSRAELEAVRKALEIVQDMKHAGELDGWREIIIKLDSDYVAKSLGEYIWTWERNGFMTRKGTPVEHGDLIRELHGTITQLERDGAVRFWRVGREWNREADALVNQALDVSANTRPLSKSPISIHGLRMLTGNKDASDSGYEDS</sequence>
<dbReference type="EC" id="3.1.26.4" evidence="3"/>
<dbReference type="PANTHER" id="PTHR10642">
    <property type="entry name" value="RIBONUCLEASE H1"/>
    <property type="match status" value="1"/>
</dbReference>
<feature type="domain" description="RNase H type-1" evidence="8">
    <location>
        <begin position="53"/>
        <end position="210"/>
    </location>
</feature>
<evidence type="ECO:0000256" key="3">
    <source>
        <dbReference type="ARBA" id="ARBA00012180"/>
    </source>
</evidence>
<evidence type="ECO:0000256" key="6">
    <source>
        <dbReference type="ARBA" id="ARBA00022759"/>
    </source>
</evidence>
<evidence type="ECO:0000256" key="2">
    <source>
        <dbReference type="ARBA" id="ARBA00005300"/>
    </source>
</evidence>
<evidence type="ECO:0000313" key="9">
    <source>
        <dbReference type="EMBL" id="OAL23214.1"/>
    </source>
</evidence>
<dbReference type="RefSeq" id="XP_022494763.1">
    <property type="nucleotide sequence ID" value="XM_022649280.1"/>
</dbReference>
<organism evidence="9 10">
    <name type="scientific">Fonsecaea nubica</name>
    <dbReference type="NCBI Taxonomy" id="856822"/>
    <lineage>
        <taxon>Eukaryota</taxon>
        <taxon>Fungi</taxon>
        <taxon>Dikarya</taxon>
        <taxon>Ascomycota</taxon>
        <taxon>Pezizomycotina</taxon>
        <taxon>Eurotiomycetes</taxon>
        <taxon>Chaetothyriomycetidae</taxon>
        <taxon>Chaetothyriales</taxon>
        <taxon>Herpotrichiellaceae</taxon>
        <taxon>Fonsecaea</taxon>
    </lineage>
</organism>
<dbReference type="GO" id="GO:0043137">
    <property type="term" value="P:DNA replication, removal of RNA primer"/>
    <property type="evidence" value="ECO:0007669"/>
    <property type="project" value="TreeGrafter"/>
</dbReference>
<dbReference type="PROSITE" id="PS50879">
    <property type="entry name" value="RNASE_H_1"/>
    <property type="match status" value="1"/>
</dbReference>
<dbReference type="Pfam" id="PF00075">
    <property type="entry name" value="RNase_H"/>
    <property type="match status" value="1"/>
</dbReference>
<dbReference type="InterPro" id="IPR050092">
    <property type="entry name" value="RNase_H"/>
</dbReference>
<dbReference type="Proteomes" id="UP000185904">
    <property type="component" value="Unassembled WGS sequence"/>
</dbReference>
<dbReference type="GO" id="GO:0046872">
    <property type="term" value="F:metal ion binding"/>
    <property type="evidence" value="ECO:0007669"/>
    <property type="project" value="UniProtKB-KW"/>
</dbReference>
<evidence type="ECO:0000256" key="4">
    <source>
        <dbReference type="ARBA" id="ARBA00022722"/>
    </source>
</evidence>
<evidence type="ECO:0000256" key="5">
    <source>
        <dbReference type="ARBA" id="ARBA00022723"/>
    </source>
</evidence>
<evidence type="ECO:0000313" key="10">
    <source>
        <dbReference type="Proteomes" id="UP000185904"/>
    </source>
</evidence>
<comment type="similarity">
    <text evidence="2">Belongs to the RNase H family.</text>
</comment>
<dbReference type="OrthoDB" id="245563at2759"/>
<keyword evidence="7" id="KW-0378">Hydrolase</keyword>
<name>A0A178C172_9EURO</name>
<gene>
    <name evidence="9" type="ORF">AYO20_11026</name>
</gene>
<dbReference type="GO" id="GO:0003676">
    <property type="term" value="F:nucleic acid binding"/>
    <property type="evidence" value="ECO:0007669"/>
    <property type="project" value="InterPro"/>
</dbReference>
<dbReference type="InterPro" id="IPR036397">
    <property type="entry name" value="RNaseH_sf"/>
</dbReference>
<comment type="caution">
    <text evidence="9">The sequence shown here is derived from an EMBL/GenBank/DDBJ whole genome shotgun (WGS) entry which is preliminary data.</text>
</comment>
<dbReference type="Gene3D" id="3.30.420.10">
    <property type="entry name" value="Ribonuclease H-like superfamily/Ribonuclease H"/>
    <property type="match status" value="1"/>
</dbReference>
<dbReference type="PANTHER" id="PTHR10642:SF26">
    <property type="entry name" value="RIBONUCLEASE H1"/>
    <property type="match status" value="1"/>
</dbReference>
<accession>A0A178C172</accession>
<keyword evidence="10" id="KW-1185">Reference proteome</keyword>
<evidence type="ECO:0000256" key="1">
    <source>
        <dbReference type="ARBA" id="ARBA00000077"/>
    </source>
</evidence>
<keyword evidence="5" id="KW-0479">Metal-binding</keyword>